<accession>S8DNQ8</accession>
<keyword evidence="3" id="KW-1185">Reference proteome</keyword>
<feature type="region of interest" description="Disordered" evidence="1">
    <location>
        <begin position="1"/>
        <end position="21"/>
    </location>
</feature>
<gene>
    <name evidence="2" type="ORF">FOMPIDRAFT_1054560</name>
</gene>
<dbReference type="AlphaFoldDB" id="S8DNQ8"/>
<dbReference type="InParanoid" id="S8DNQ8"/>
<name>S8DNQ8_FOMSC</name>
<evidence type="ECO:0000256" key="1">
    <source>
        <dbReference type="SAM" id="MobiDB-lite"/>
    </source>
</evidence>
<dbReference type="Proteomes" id="UP000015241">
    <property type="component" value="Unassembled WGS sequence"/>
</dbReference>
<proteinExistence type="predicted"/>
<dbReference type="HOGENOM" id="CLU_2158428_0_0_1"/>
<organism evidence="2 3">
    <name type="scientific">Fomitopsis schrenkii</name>
    <name type="common">Brown rot fungus</name>
    <dbReference type="NCBI Taxonomy" id="2126942"/>
    <lineage>
        <taxon>Eukaryota</taxon>
        <taxon>Fungi</taxon>
        <taxon>Dikarya</taxon>
        <taxon>Basidiomycota</taxon>
        <taxon>Agaricomycotina</taxon>
        <taxon>Agaricomycetes</taxon>
        <taxon>Polyporales</taxon>
        <taxon>Fomitopsis</taxon>
    </lineage>
</organism>
<sequence>MPKDVSKKQHKARFAGSGGVNVRHSQGFARRVVNTTQSLSQSLRRAREVQKKYQAELASLTFAQRDAVDKMMVDDVDQDEWEDEAPPVLPLGEEGMFLSAVGVLLSFSSVY</sequence>
<dbReference type="EMBL" id="KE504217">
    <property type="protein sequence ID" value="EPS95016.1"/>
    <property type="molecule type" value="Genomic_DNA"/>
</dbReference>
<reference evidence="2 3" key="1">
    <citation type="journal article" date="2012" name="Science">
        <title>The Paleozoic origin of enzymatic lignin decomposition reconstructed from 31 fungal genomes.</title>
        <authorList>
            <person name="Floudas D."/>
            <person name="Binder M."/>
            <person name="Riley R."/>
            <person name="Barry K."/>
            <person name="Blanchette R.A."/>
            <person name="Henrissat B."/>
            <person name="Martinez A.T."/>
            <person name="Otillar R."/>
            <person name="Spatafora J.W."/>
            <person name="Yadav J.S."/>
            <person name="Aerts A."/>
            <person name="Benoit I."/>
            <person name="Boyd A."/>
            <person name="Carlson A."/>
            <person name="Copeland A."/>
            <person name="Coutinho P.M."/>
            <person name="de Vries R.P."/>
            <person name="Ferreira P."/>
            <person name="Findley K."/>
            <person name="Foster B."/>
            <person name="Gaskell J."/>
            <person name="Glotzer D."/>
            <person name="Gorecki P."/>
            <person name="Heitman J."/>
            <person name="Hesse C."/>
            <person name="Hori C."/>
            <person name="Igarashi K."/>
            <person name="Jurgens J.A."/>
            <person name="Kallen N."/>
            <person name="Kersten P."/>
            <person name="Kohler A."/>
            <person name="Kuees U."/>
            <person name="Kumar T.K.A."/>
            <person name="Kuo A."/>
            <person name="LaButti K."/>
            <person name="Larrondo L.F."/>
            <person name="Lindquist E."/>
            <person name="Ling A."/>
            <person name="Lombard V."/>
            <person name="Lucas S."/>
            <person name="Lundell T."/>
            <person name="Martin R."/>
            <person name="McLaughlin D.J."/>
            <person name="Morgenstern I."/>
            <person name="Morin E."/>
            <person name="Murat C."/>
            <person name="Nagy L.G."/>
            <person name="Nolan M."/>
            <person name="Ohm R.A."/>
            <person name="Patyshakuliyeva A."/>
            <person name="Rokas A."/>
            <person name="Ruiz-Duenas F.J."/>
            <person name="Sabat G."/>
            <person name="Salamov A."/>
            <person name="Samejima M."/>
            <person name="Schmutz J."/>
            <person name="Slot J.C."/>
            <person name="St John F."/>
            <person name="Stenlid J."/>
            <person name="Sun H."/>
            <person name="Sun S."/>
            <person name="Syed K."/>
            <person name="Tsang A."/>
            <person name="Wiebenga A."/>
            <person name="Young D."/>
            <person name="Pisabarro A."/>
            <person name="Eastwood D.C."/>
            <person name="Martin F."/>
            <person name="Cullen D."/>
            <person name="Grigoriev I.V."/>
            <person name="Hibbett D.S."/>
        </authorList>
    </citation>
    <scope>NUCLEOTIDE SEQUENCE</scope>
    <source>
        <strain evidence="3">FP-58527</strain>
    </source>
</reference>
<protein>
    <submittedName>
        <fullName evidence="2">Uncharacterized protein</fullName>
    </submittedName>
</protein>
<evidence type="ECO:0000313" key="3">
    <source>
        <dbReference type="Proteomes" id="UP000015241"/>
    </source>
</evidence>
<evidence type="ECO:0000313" key="2">
    <source>
        <dbReference type="EMBL" id="EPS95016.1"/>
    </source>
</evidence>